<dbReference type="STRING" id="405436.SAMN05444365_10640"/>
<reference evidence="3" key="1">
    <citation type="submission" date="2016-10" db="EMBL/GenBank/DDBJ databases">
        <authorList>
            <person name="Varghese N."/>
            <person name="Submissions S."/>
        </authorList>
    </citation>
    <scope>NUCLEOTIDE SEQUENCE [LARGE SCALE GENOMIC DNA]</scope>
    <source>
        <strain evidence="3">DSM 45245</strain>
    </source>
</reference>
<evidence type="ECO:0000256" key="1">
    <source>
        <dbReference type="SAM" id="SignalP"/>
    </source>
</evidence>
<dbReference type="AlphaFoldDB" id="A0A1H3QNJ9"/>
<evidence type="ECO:0000313" key="3">
    <source>
        <dbReference type="Proteomes" id="UP000242415"/>
    </source>
</evidence>
<organism evidence="2 3">
    <name type="scientific">Micromonospora pattaloongensis</name>
    <dbReference type="NCBI Taxonomy" id="405436"/>
    <lineage>
        <taxon>Bacteria</taxon>
        <taxon>Bacillati</taxon>
        <taxon>Actinomycetota</taxon>
        <taxon>Actinomycetes</taxon>
        <taxon>Micromonosporales</taxon>
        <taxon>Micromonosporaceae</taxon>
        <taxon>Micromonospora</taxon>
    </lineage>
</organism>
<dbReference type="EMBL" id="FNPH01000006">
    <property type="protein sequence ID" value="SDZ15132.1"/>
    <property type="molecule type" value="Genomic_DNA"/>
</dbReference>
<keyword evidence="3" id="KW-1185">Reference proteome</keyword>
<evidence type="ECO:0008006" key="4">
    <source>
        <dbReference type="Google" id="ProtNLM"/>
    </source>
</evidence>
<evidence type="ECO:0000313" key="2">
    <source>
        <dbReference type="EMBL" id="SDZ15132.1"/>
    </source>
</evidence>
<dbReference type="RefSeq" id="WP_139307338.1">
    <property type="nucleotide sequence ID" value="NZ_FNPH01000006.1"/>
</dbReference>
<protein>
    <recommendedName>
        <fullName evidence="4">Secreted protein</fullName>
    </recommendedName>
</protein>
<sequence>MRFQKGLATLLVIAATLVGTVAITSPASAAAVEQCRGNSKGFSNGTATAQRNITITLCVQRVDVDTVRAYAEMTNGPKAGSVNIFYHFIINVRLERYDSDFETASCTATYNANGSTYGYMLTCATPFLQTAATGGWTADGNVSYDIIGDGKGDLTWSLTGSPAIS</sequence>
<feature type="chain" id="PRO_5017333016" description="Secreted protein" evidence="1">
    <location>
        <begin position="30"/>
        <end position="165"/>
    </location>
</feature>
<name>A0A1H3QNJ9_9ACTN</name>
<feature type="signal peptide" evidence="1">
    <location>
        <begin position="1"/>
        <end position="29"/>
    </location>
</feature>
<proteinExistence type="predicted"/>
<gene>
    <name evidence="2" type="ORF">SAMN05444365_10640</name>
</gene>
<dbReference type="OrthoDB" id="3536544at2"/>
<dbReference type="Proteomes" id="UP000242415">
    <property type="component" value="Unassembled WGS sequence"/>
</dbReference>
<keyword evidence="1" id="KW-0732">Signal</keyword>
<accession>A0A1H3QNJ9</accession>